<keyword evidence="1" id="KW-0732">Signal</keyword>
<dbReference type="EMBL" id="GIFC01009215">
    <property type="protein sequence ID" value="MXU91298.1"/>
    <property type="molecule type" value="Transcribed_RNA"/>
</dbReference>
<feature type="chain" id="PRO_5025451859" evidence="1">
    <location>
        <begin position="17"/>
        <end position="121"/>
    </location>
</feature>
<sequence>MSNFLFLFFLLPFLCGQFIDGMLCKNFMSIQIGNAHRGNSSFCLANLFTNGRHRNAKAFPRGLLQFFFTTNYRFKDAGNMVCLMTHTPLLFYCVPHSLNSVSCSNNLCNISTVGRTTVDNL</sequence>
<feature type="signal peptide" evidence="1">
    <location>
        <begin position="1"/>
        <end position="16"/>
    </location>
</feature>
<evidence type="ECO:0000256" key="1">
    <source>
        <dbReference type="SAM" id="SignalP"/>
    </source>
</evidence>
<name>A0A6B0UPI4_IXORI</name>
<protein>
    <submittedName>
        <fullName evidence="2">Putative secreted protein</fullName>
    </submittedName>
</protein>
<evidence type="ECO:0000313" key="2">
    <source>
        <dbReference type="EMBL" id="MXU91298.1"/>
    </source>
</evidence>
<dbReference type="AlphaFoldDB" id="A0A6B0UPI4"/>
<reference evidence="2" key="1">
    <citation type="submission" date="2019-12" db="EMBL/GenBank/DDBJ databases">
        <title>An insight into the sialome of adult female Ixodes ricinus ticks feeding for 6 days.</title>
        <authorList>
            <person name="Perner J."/>
            <person name="Ribeiro J.M.C."/>
        </authorList>
    </citation>
    <scope>NUCLEOTIDE SEQUENCE</scope>
    <source>
        <strain evidence="2">Semi-engorged</strain>
        <tissue evidence="2">Salivary glands</tissue>
    </source>
</reference>
<proteinExistence type="predicted"/>
<accession>A0A6B0UPI4</accession>
<organism evidence="2">
    <name type="scientific">Ixodes ricinus</name>
    <name type="common">Common tick</name>
    <name type="synonym">Acarus ricinus</name>
    <dbReference type="NCBI Taxonomy" id="34613"/>
    <lineage>
        <taxon>Eukaryota</taxon>
        <taxon>Metazoa</taxon>
        <taxon>Ecdysozoa</taxon>
        <taxon>Arthropoda</taxon>
        <taxon>Chelicerata</taxon>
        <taxon>Arachnida</taxon>
        <taxon>Acari</taxon>
        <taxon>Parasitiformes</taxon>
        <taxon>Ixodida</taxon>
        <taxon>Ixodoidea</taxon>
        <taxon>Ixodidae</taxon>
        <taxon>Ixodinae</taxon>
        <taxon>Ixodes</taxon>
    </lineage>
</organism>